<organism evidence="2 3">
    <name type="scientific">Escallonia herrerae</name>
    <dbReference type="NCBI Taxonomy" id="1293975"/>
    <lineage>
        <taxon>Eukaryota</taxon>
        <taxon>Viridiplantae</taxon>
        <taxon>Streptophyta</taxon>
        <taxon>Embryophyta</taxon>
        <taxon>Tracheophyta</taxon>
        <taxon>Spermatophyta</taxon>
        <taxon>Magnoliopsida</taxon>
        <taxon>eudicotyledons</taxon>
        <taxon>Gunneridae</taxon>
        <taxon>Pentapetalae</taxon>
        <taxon>asterids</taxon>
        <taxon>campanulids</taxon>
        <taxon>Escalloniales</taxon>
        <taxon>Escalloniaceae</taxon>
        <taxon>Escallonia</taxon>
    </lineage>
</organism>
<dbReference type="PANTHER" id="PTHR36333:SF1">
    <property type="entry name" value="DIMETHYLALLYL, ADENOSINE TRNA METHYLTHIOTRANSFERASE"/>
    <property type="match status" value="1"/>
</dbReference>
<protein>
    <submittedName>
        <fullName evidence="2">Uncharacterized protein</fullName>
    </submittedName>
</protein>
<dbReference type="PANTHER" id="PTHR36333">
    <property type="entry name" value="DIMETHYLALLYL, ADENOSINE TRNA METHYLTHIOTRANSFERASE"/>
    <property type="match status" value="1"/>
</dbReference>
<dbReference type="EMBL" id="JAVXUP010000928">
    <property type="protein sequence ID" value="KAK3018586.1"/>
    <property type="molecule type" value="Genomic_DNA"/>
</dbReference>
<dbReference type="GO" id="GO:0009570">
    <property type="term" value="C:chloroplast stroma"/>
    <property type="evidence" value="ECO:0007669"/>
    <property type="project" value="TreeGrafter"/>
</dbReference>
<name>A0AA89B158_9ASTE</name>
<accession>A0AA89B158</accession>
<evidence type="ECO:0000256" key="1">
    <source>
        <dbReference type="SAM" id="MobiDB-lite"/>
    </source>
</evidence>
<keyword evidence="3" id="KW-1185">Reference proteome</keyword>
<reference evidence="2" key="1">
    <citation type="submission" date="2022-12" db="EMBL/GenBank/DDBJ databases">
        <title>Draft genome assemblies for two species of Escallonia (Escalloniales).</title>
        <authorList>
            <person name="Chanderbali A."/>
            <person name="Dervinis C."/>
            <person name="Anghel I."/>
            <person name="Soltis D."/>
            <person name="Soltis P."/>
            <person name="Zapata F."/>
        </authorList>
    </citation>
    <scope>NUCLEOTIDE SEQUENCE</scope>
    <source>
        <strain evidence="2">UCBG64.0493</strain>
        <tissue evidence="2">Leaf</tissue>
    </source>
</reference>
<sequence length="206" mass="22937">MRLPLLEHRGVTEKERPEKRLDRSFANAEDEDDEVEATSVKEEVREALMAAICVSRGEAYDKLQANMVTAKANLTKILTSKDVKATVCATLYPHDPKSLKCSSRIKLECFQLKSLYLVMQLLDMNELNRSLLALLDENISNANKGNKQQPQQIVAAEAKKKARPAAHEGGIEQLWLVLCTAPCSLNRFTGLMTINAGILIAMKLLN</sequence>
<feature type="region of interest" description="Disordered" evidence="1">
    <location>
        <begin position="1"/>
        <end position="38"/>
    </location>
</feature>
<evidence type="ECO:0000313" key="2">
    <source>
        <dbReference type="EMBL" id="KAK3018586.1"/>
    </source>
</evidence>
<gene>
    <name evidence="2" type="ORF">RJ639_002821</name>
</gene>
<evidence type="ECO:0000313" key="3">
    <source>
        <dbReference type="Proteomes" id="UP001188597"/>
    </source>
</evidence>
<feature type="compositionally biased region" description="Basic and acidic residues" evidence="1">
    <location>
        <begin position="1"/>
        <end position="23"/>
    </location>
</feature>
<proteinExistence type="predicted"/>
<dbReference type="Proteomes" id="UP001188597">
    <property type="component" value="Unassembled WGS sequence"/>
</dbReference>
<dbReference type="AlphaFoldDB" id="A0AA89B158"/>
<comment type="caution">
    <text evidence="2">The sequence shown here is derived from an EMBL/GenBank/DDBJ whole genome shotgun (WGS) entry which is preliminary data.</text>
</comment>